<dbReference type="Proteomes" id="UP001500791">
    <property type="component" value="Unassembled WGS sequence"/>
</dbReference>
<comment type="caution">
    <text evidence="1">The sequence shown here is derived from an EMBL/GenBank/DDBJ whole genome shotgun (WGS) entry which is preliminary data.</text>
</comment>
<proteinExistence type="predicted"/>
<evidence type="ECO:0000313" key="2">
    <source>
        <dbReference type="Proteomes" id="UP001500791"/>
    </source>
</evidence>
<gene>
    <name evidence="1" type="ORF">GCM10009093_00160</name>
</gene>
<name>A0ABP3HRK3_9CAUL</name>
<dbReference type="EMBL" id="BAAAEJ010000001">
    <property type="protein sequence ID" value="GAA0376967.1"/>
    <property type="molecule type" value="Genomic_DNA"/>
</dbReference>
<evidence type="ECO:0000313" key="1">
    <source>
        <dbReference type="EMBL" id="GAA0376967.1"/>
    </source>
</evidence>
<organism evidence="1 2">
    <name type="scientific">Brevundimonas terrae</name>
    <dbReference type="NCBI Taxonomy" id="363631"/>
    <lineage>
        <taxon>Bacteria</taxon>
        <taxon>Pseudomonadati</taxon>
        <taxon>Pseudomonadota</taxon>
        <taxon>Alphaproteobacteria</taxon>
        <taxon>Caulobacterales</taxon>
        <taxon>Caulobacteraceae</taxon>
        <taxon>Brevundimonas</taxon>
    </lineage>
</organism>
<reference evidence="2" key="1">
    <citation type="journal article" date="2019" name="Int. J. Syst. Evol. Microbiol.">
        <title>The Global Catalogue of Microorganisms (GCM) 10K type strain sequencing project: providing services to taxonomists for standard genome sequencing and annotation.</title>
        <authorList>
            <consortium name="The Broad Institute Genomics Platform"/>
            <consortium name="The Broad Institute Genome Sequencing Center for Infectious Disease"/>
            <person name="Wu L."/>
            <person name="Ma J."/>
        </authorList>
    </citation>
    <scope>NUCLEOTIDE SEQUENCE [LARGE SCALE GENOMIC DNA]</scope>
    <source>
        <strain evidence="2">JCM 13476</strain>
    </source>
</reference>
<protein>
    <submittedName>
        <fullName evidence="1">Uncharacterized protein</fullName>
    </submittedName>
</protein>
<sequence>MASGAGGIEEAVAHPAKAIEPPKIKPRLETCILVSLVAVCAIRLCSPSAIRDAIKTFGIQTIQAALLF</sequence>
<accession>A0ABP3HRK3</accession>
<keyword evidence="2" id="KW-1185">Reference proteome</keyword>